<evidence type="ECO:0000313" key="3">
    <source>
        <dbReference type="Proteomes" id="UP001642484"/>
    </source>
</evidence>
<dbReference type="EMBL" id="CAXAMN010023733">
    <property type="protein sequence ID" value="CAK9080419.1"/>
    <property type="molecule type" value="Genomic_DNA"/>
</dbReference>
<dbReference type="Proteomes" id="UP001642484">
    <property type="component" value="Unassembled WGS sequence"/>
</dbReference>
<accession>A0ABP0PZT0</accession>
<organism evidence="2 3">
    <name type="scientific">Durusdinium trenchii</name>
    <dbReference type="NCBI Taxonomy" id="1381693"/>
    <lineage>
        <taxon>Eukaryota</taxon>
        <taxon>Sar</taxon>
        <taxon>Alveolata</taxon>
        <taxon>Dinophyceae</taxon>
        <taxon>Suessiales</taxon>
        <taxon>Symbiodiniaceae</taxon>
        <taxon>Durusdinium</taxon>
    </lineage>
</organism>
<gene>
    <name evidence="2" type="ORF">CCMP2556_LOCUS39497</name>
</gene>
<keyword evidence="3" id="KW-1185">Reference proteome</keyword>
<evidence type="ECO:0000256" key="1">
    <source>
        <dbReference type="SAM" id="MobiDB-lite"/>
    </source>
</evidence>
<comment type="caution">
    <text evidence="2">The sequence shown here is derived from an EMBL/GenBank/DDBJ whole genome shotgun (WGS) entry which is preliminary data.</text>
</comment>
<reference evidence="2 3" key="1">
    <citation type="submission" date="2024-02" db="EMBL/GenBank/DDBJ databases">
        <authorList>
            <person name="Chen Y."/>
            <person name="Shah S."/>
            <person name="Dougan E. K."/>
            <person name="Thang M."/>
            <person name="Chan C."/>
        </authorList>
    </citation>
    <scope>NUCLEOTIDE SEQUENCE [LARGE SCALE GENOMIC DNA]</scope>
</reference>
<evidence type="ECO:0000313" key="2">
    <source>
        <dbReference type="EMBL" id="CAK9080419.1"/>
    </source>
</evidence>
<name>A0ABP0PZT0_9DINO</name>
<feature type="region of interest" description="Disordered" evidence="1">
    <location>
        <begin position="1"/>
        <end position="48"/>
    </location>
</feature>
<feature type="compositionally biased region" description="Basic and acidic residues" evidence="1">
    <location>
        <begin position="7"/>
        <end position="20"/>
    </location>
</feature>
<sequence>MFCCSKARVEEPLRREEVPHRGKPGKPQKAQDWGTGASGQRLGGQEGDRRRLALEAIERREVKGIFKGRITEQYRRIGEDMPMGLKLASLEQLKKHLALLRDRKPQ</sequence>
<proteinExistence type="predicted"/>
<protein>
    <submittedName>
        <fullName evidence="2">Uncharacterized protein</fullName>
    </submittedName>
</protein>